<dbReference type="SUPFAM" id="SSF55781">
    <property type="entry name" value="GAF domain-like"/>
    <property type="match status" value="1"/>
</dbReference>
<dbReference type="Proteomes" id="UP000199514">
    <property type="component" value="Unassembled WGS sequence"/>
</dbReference>
<dbReference type="Pfam" id="PF13185">
    <property type="entry name" value="GAF_2"/>
    <property type="match status" value="1"/>
</dbReference>
<keyword evidence="1" id="KW-0175">Coiled coil</keyword>
<dbReference type="SMART" id="SM00065">
    <property type="entry name" value="GAF"/>
    <property type="match status" value="1"/>
</dbReference>
<name>A0A1I1FQA9_9BACT</name>
<protein>
    <submittedName>
        <fullName evidence="4">HAMP domain-containing protein</fullName>
    </submittedName>
</protein>
<dbReference type="InterPro" id="IPR003660">
    <property type="entry name" value="HAMP_dom"/>
</dbReference>
<sequence>MAKVKHRSRKDGQPSVKKGISYYMQINNRTIQGKLTMGCLSMSVLAFIMLVTNNWLWSNSIGVNEPLMASIPPAHQYLGRISDGAARAASMMQTFALTSDISYQNKSIEIIKQQIKPSADSLAALSAKWESDKVASQLENYQRSLNVFIGILQTTNTDQTAKVKQVASHLDILAEQASQLRQQLVQYQQSAFKSIEKQKNNLVVTIIIMFLIAFVFALFIGIYIVETVIARIRFLKYELRNLALGNLPDEIPPARDELNSLIYEFNILTTNLKEIKHFAEEVGKGNFQSDIKVFNNEGDLGSSLAQMRESLSQVAQADQVRNWSNEGYALFAEILRNNSDNIETLCNEVTRRLVNYLNVVQGSMFVLGENNYGEQVLELQAYYAYDKKKFIDKTIGIGQGLVGQAFLEGEVVYMTKVPNDYVQVTSGLGEANPSSIVLIPIKLNDQINGVIELASFKKFEPYQIEFLKKVMESIAATLTSVKTAEHTQKLLRESQELAEQMRMQEEEMRQQMEELQATQEEMERRRLY</sequence>
<organism evidence="4 5">
    <name type="scientific">Flexibacter flexilis DSM 6793</name>
    <dbReference type="NCBI Taxonomy" id="927664"/>
    <lineage>
        <taxon>Bacteria</taxon>
        <taxon>Pseudomonadati</taxon>
        <taxon>Bacteroidota</taxon>
        <taxon>Cytophagia</taxon>
        <taxon>Cytophagales</taxon>
        <taxon>Flexibacteraceae</taxon>
        <taxon>Flexibacter</taxon>
    </lineage>
</organism>
<dbReference type="OrthoDB" id="1109395at2"/>
<keyword evidence="2" id="KW-0472">Membrane</keyword>
<dbReference type="Gene3D" id="3.30.450.40">
    <property type="match status" value="1"/>
</dbReference>
<dbReference type="InterPro" id="IPR003018">
    <property type="entry name" value="GAF"/>
</dbReference>
<keyword evidence="5" id="KW-1185">Reference proteome</keyword>
<proteinExistence type="predicted"/>
<evidence type="ECO:0000259" key="3">
    <source>
        <dbReference type="PROSITE" id="PS50885"/>
    </source>
</evidence>
<keyword evidence="2" id="KW-0812">Transmembrane</keyword>
<dbReference type="CDD" id="cd06225">
    <property type="entry name" value="HAMP"/>
    <property type="match status" value="1"/>
</dbReference>
<dbReference type="GO" id="GO:0016020">
    <property type="term" value="C:membrane"/>
    <property type="evidence" value="ECO:0007669"/>
    <property type="project" value="InterPro"/>
</dbReference>
<dbReference type="RefSeq" id="WP_091508660.1">
    <property type="nucleotide sequence ID" value="NZ_FOLE01000002.1"/>
</dbReference>
<dbReference type="EMBL" id="FOLE01000002">
    <property type="protein sequence ID" value="SFC01192.1"/>
    <property type="molecule type" value="Genomic_DNA"/>
</dbReference>
<reference evidence="4 5" key="1">
    <citation type="submission" date="2016-10" db="EMBL/GenBank/DDBJ databases">
        <authorList>
            <person name="de Groot N.N."/>
        </authorList>
    </citation>
    <scope>NUCLEOTIDE SEQUENCE [LARGE SCALE GENOMIC DNA]</scope>
    <source>
        <strain evidence="4 5">DSM 6793</strain>
    </source>
</reference>
<keyword evidence="2" id="KW-1133">Transmembrane helix</keyword>
<gene>
    <name evidence="4" type="ORF">SAMN05421780_102269</name>
</gene>
<accession>A0A1I1FQA9</accession>
<feature type="coiled-coil region" evidence="1">
    <location>
        <begin position="487"/>
        <end position="525"/>
    </location>
</feature>
<dbReference type="STRING" id="927664.SAMN05421780_102269"/>
<evidence type="ECO:0000256" key="1">
    <source>
        <dbReference type="SAM" id="Coils"/>
    </source>
</evidence>
<dbReference type="Gene3D" id="6.10.340.10">
    <property type="match status" value="1"/>
</dbReference>
<evidence type="ECO:0000313" key="5">
    <source>
        <dbReference type="Proteomes" id="UP000199514"/>
    </source>
</evidence>
<dbReference type="InterPro" id="IPR029016">
    <property type="entry name" value="GAF-like_dom_sf"/>
</dbReference>
<dbReference type="AlphaFoldDB" id="A0A1I1FQA9"/>
<evidence type="ECO:0000313" key="4">
    <source>
        <dbReference type="EMBL" id="SFC01192.1"/>
    </source>
</evidence>
<evidence type="ECO:0000256" key="2">
    <source>
        <dbReference type="SAM" id="Phobius"/>
    </source>
</evidence>
<feature type="transmembrane region" description="Helical" evidence="2">
    <location>
        <begin position="202"/>
        <end position="225"/>
    </location>
</feature>
<dbReference type="PROSITE" id="PS50885">
    <property type="entry name" value="HAMP"/>
    <property type="match status" value="1"/>
</dbReference>
<feature type="domain" description="HAMP" evidence="3">
    <location>
        <begin position="266"/>
        <end position="316"/>
    </location>
</feature>
<dbReference type="GO" id="GO:0007165">
    <property type="term" value="P:signal transduction"/>
    <property type="evidence" value="ECO:0007669"/>
    <property type="project" value="InterPro"/>
</dbReference>